<proteinExistence type="predicted"/>
<dbReference type="PANTHER" id="PTHR10283">
    <property type="entry name" value="SOLUTE CARRIER FAMILY 13 MEMBER"/>
    <property type="match status" value="1"/>
</dbReference>
<feature type="region of interest" description="Disordered" evidence="6">
    <location>
        <begin position="119"/>
        <end position="139"/>
    </location>
</feature>
<organism evidence="9 10">
    <name type="scientific">Elliptochloris bilobata</name>
    <dbReference type="NCBI Taxonomy" id="381761"/>
    <lineage>
        <taxon>Eukaryota</taxon>
        <taxon>Viridiplantae</taxon>
        <taxon>Chlorophyta</taxon>
        <taxon>core chlorophytes</taxon>
        <taxon>Trebouxiophyceae</taxon>
        <taxon>Trebouxiophyceae incertae sedis</taxon>
        <taxon>Elliptochloris clade</taxon>
        <taxon>Elliptochloris</taxon>
    </lineage>
</organism>
<evidence type="ECO:0000256" key="1">
    <source>
        <dbReference type="ARBA" id="ARBA00004141"/>
    </source>
</evidence>
<sequence>MKFGQELKFNAVPEWKDFYIRYGLFKKLIFDEEERQSKGSGEADARRSLDRGAEVSPLRPSIDVEALSPDKETNFRRVLVHELQRISAFYEKKERELLVELKVLEQRVLAEERRSHYTGASLADEEERQPLLQRRPSSAAQTASVVDMQALAEEAAFWRQPTHAVRLSIERLRPAMQELFVQLNGLLEFIDLNRTGFRKALKKHDKVLGALPHHSRLQPEYLPEVDDKFADKNRPHLQAALTRVVSQYAVVCCNGNTELAALELRRQLRDHVVFERSTVWKEMVEKERKTAMVHIDGGAAIATWAQRLRQPASLLLSIATLVALLAAPVFEDAPEKRNCAALLAFVSLLWCTEALPLYVTAMVVPLLAVVLRVMVDRNGSEPVRLSAEDAAPAVFKAMFSQVIMLLLGGFAIAAALSKHALAKRGATWILARVGGRPSTVLLTNMLVATFASMWITNVAAPVLCFSLTQPVLRTLPSGHSFGKALVLGIALASNLGGMTSPISSPQNIFAIQEMGRDGDPPSWLSWMAVALPVACLGNLAIWALLLAVYRPSRDIKEVRRLPDFTDRVSGVQLYVLLVSVATVGLWCANGALADVFGEMGIIAVLPMVAFFGFGVLGKDDFNSFLWNVVMLAMGGSALGEAVKSSGLLLSITQAIESATAGFGLWALTATFCGLVLIATTFISHTVGAIVILPIVGAVGAQMEEPHPKLLVMAAALMCSGAMGLPVSGFPNMNAIALEDQTGTPYLTTGDFLKVGVSSSVVTYGLVVTVGYGIMHYLVGW</sequence>
<keyword evidence="2" id="KW-0813">Transport</keyword>
<dbReference type="GO" id="GO:0006797">
    <property type="term" value="P:polyphosphate metabolic process"/>
    <property type="evidence" value="ECO:0007669"/>
    <property type="project" value="TreeGrafter"/>
</dbReference>
<evidence type="ECO:0000313" key="9">
    <source>
        <dbReference type="EMBL" id="KAK9825632.1"/>
    </source>
</evidence>
<feature type="domain" description="SPX" evidence="8">
    <location>
        <begin position="1"/>
        <end position="218"/>
    </location>
</feature>
<accession>A0AAW1QX11</accession>
<dbReference type="Proteomes" id="UP001445335">
    <property type="component" value="Unassembled WGS sequence"/>
</dbReference>
<reference evidence="9 10" key="1">
    <citation type="journal article" date="2024" name="Nat. Commun.">
        <title>Phylogenomics reveals the evolutionary origins of lichenization in chlorophyte algae.</title>
        <authorList>
            <person name="Puginier C."/>
            <person name="Libourel C."/>
            <person name="Otte J."/>
            <person name="Skaloud P."/>
            <person name="Haon M."/>
            <person name="Grisel S."/>
            <person name="Petersen M."/>
            <person name="Berrin J.G."/>
            <person name="Delaux P.M."/>
            <person name="Dal Grande F."/>
            <person name="Keller J."/>
        </authorList>
    </citation>
    <scope>NUCLEOTIDE SEQUENCE [LARGE SCALE GENOMIC DNA]</scope>
    <source>
        <strain evidence="9 10">SAG 245.80</strain>
    </source>
</reference>
<dbReference type="Pfam" id="PF03600">
    <property type="entry name" value="CitMHS"/>
    <property type="match status" value="1"/>
</dbReference>
<feature type="transmembrane region" description="Helical" evidence="7">
    <location>
        <begin position="662"/>
        <end position="695"/>
    </location>
</feature>
<gene>
    <name evidence="9" type="ORF">WJX81_001487</name>
</gene>
<dbReference type="AlphaFoldDB" id="A0AAW1QX11"/>
<feature type="transmembrane region" description="Helical" evidence="7">
    <location>
        <begin position="624"/>
        <end position="642"/>
    </location>
</feature>
<dbReference type="PROSITE" id="PS51382">
    <property type="entry name" value="SPX"/>
    <property type="match status" value="1"/>
</dbReference>
<dbReference type="InterPro" id="IPR004680">
    <property type="entry name" value="Cit_transptr-like_dom"/>
</dbReference>
<evidence type="ECO:0000256" key="7">
    <source>
        <dbReference type="SAM" id="Phobius"/>
    </source>
</evidence>
<evidence type="ECO:0000256" key="4">
    <source>
        <dbReference type="ARBA" id="ARBA00022989"/>
    </source>
</evidence>
<dbReference type="CDD" id="cd01115">
    <property type="entry name" value="SLC13_permease"/>
    <property type="match status" value="1"/>
</dbReference>
<keyword evidence="3 7" id="KW-0812">Transmembrane</keyword>
<protein>
    <recommendedName>
        <fullName evidence="8">SPX domain-containing protein</fullName>
    </recommendedName>
</protein>
<dbReference type="GO" id="GO:0006817">
    <property type="term" value="P:phosphate ion transport"/>
    <property type="evidence" value="ECO:0007669"/>
    <property type="project" value="TreeGrafter"/>
</dbReference>
<feature type="transmembrane region" description="Helical" evidence="7">
    <location>
        <begin position="523"/>
        <end position="549"/>
    </location>
</feature>
<evidence type="ECO:0000256" key="2">
    <source>
        <dbReference type="ARBA" id="ARBA00022448"/>
    </source>
</evidence>
<feature type="transmembrane region" description="Helical" evidence="7">
    <location>
        <begin position="707"/>
        <end position="726"/>
    </location>
</feature>
<dbReference type="EMBL" id="JALJOU010000072">
    <property type="protein sequence ID" value="KAK9825632.1"/>
    <property type="molecule type" value="Genomic_DNA"/>
</dbReference>
<keyword evidence="5 7" id="KW-0472">Membrane</keyword>
<comment type="subcellular location">
    <subcellularLocation>
        <location evidence="1">Membrane</location>
        <topology evidence="1">Multi-pass membrane protein</topology>
    </subcellularLocation>
</comment>
<dbReference type="GO" id="GO:0005315">
    <property type="term" value="F:phosphate transmembrane transporter activity"/>
    <property type="evidence" value="ECO:0007669"/>
    <property type="project" value="TreeGrafter"/>
</dbReference>
<dbReference type="PANTHER" id="PTHR10283:SF92">
    <property type="entry name" value="LOW-AFFINITY PHOSPHATE TRANSPORTER PHO91"/>
    <property type="match status" value="1"/>
</dbReference>
<evidence type="ECO:0000256" key="5">
    <source>
        <dbReference type="ARBA" id="ARBA00023136"/>
    </source>
</evidence>
<evidence type="ECO:0000256" key="3">
    <source>
        <dbReference type="ARBA" id="ARBA00022692"/>
    </source>
</evidence>
<evidence type="ECO:0000259" key="8">
    <source>
        <dbReference type="PROSITE" id="PS51382"/>
    </source>
</evidence>
<feature type="transmembrane region" description="Helical" evidence="7">
    <location>
        <begin position="342"/>
        <end position="375"/>
    </location>
</feature>
<name>A0AAW1QX11_9CHLO</name>
<keyword evidence="10" id="KW-1185">Reference proteome</keyword>
<feature type="transmembrane region" description="Helical" evidence="7">
    <location>
        <begin position="599"/>
        <end position="617"/>
    </location>
</feature>
<feature type="transmembrane region" description="Helical" evidence="7">
    <location>
        <begin position="395"/>
        <end position="417"/>
    </location>
</feature>
<feature type="transmembrane region" description="Helical" evidence="7">
    <location>
        <begin position="312"/>
        <end position="330"/>
    </location>
</feature>
<dbReference type="InterPro" id="IPR004331">
    <property type="entry name" value="SPX_dom"/>
</dbReference>
<feature type="transmembrane region" description="Helical" evidence="7">
    <location>
        <begin position="570"/>
        <end position="593"/>
    </location>
</feature>
<dbReference type="Pfam" id="PF03105">
    <property type="entry name" value="SPX"/>
    <property type="match status" value="2"/>
</dbReference>
<evidence type="ECO:0000256" key="6">
    <source>
        <dbReference type="SAM" id="MobiDB-lite"/>
    </source>
</evidence>
<evidence type="ECO:0000313" key="10">
    <source>
        <dbReference type="Proteomes" id="UP001445335"/>
    </source>
</evidence>
<comment type="caution">
    <text evidence="9">The sequence shown here is derived from an EMBL/GenBank/DDBJ whole genome shotgun (WGS) entry which is preliminary data.</text>
</comment>
<keyword evidence="4 7" id="KW-1133">Transmembrane helix</keyword>
<feature type="transmembrane region" description="Helical" evidence="7">
    <location>
        <begin position="760"/>
        <end position="778"/>
    </location>
</feature>
<dbReference type="GO" id="GO:0005886">
    <property type="term" value="C:plasma membrane"/>
    <property type="evidence" value="ECO:0007669"/>
    <property type="project" value="TreeGrafter"/>
</dbReference>